<comment type="caution">
    <text evidence="3">The sequence shown here is derived from an EMBL/GenBank/DDBJ whole genome shotgun (WGS) entry which is preliminary data.</text>
</comment>
<keyword evidence="1" id="KW-0732">Signal</keyword>
<dbReference type="Pfam" id="PF18962">
    <property type="entry name" value="Por_Secre_tail"/>
    <property type="match status" value="1"/>
</dbReference>
<reference evidence="3 4" key="1">
    <citation type="submission" date="2020-04" db="EMBL/GenBank/DDBJ databases">
        <title>Flammeovirga sp. SR4, a novel species isolated from seawater.</title>
        <authorList>
            <person name="Wang X."/>
        </authorList>
    </citation>
    <scope>NUCLEOTIDE SEQUENCE [LARGE SCALE GENOMIC DNA]</scope>
    <source>
        <strain evidence="3 4">SR4</strain>
    </source>
</reference>
<name>A0A7X8XY90_9BACT</name>
<evidence type="ECO:0000313" key="3">
    <source>
        <dbReference type="EMBL" id="NLR93918.1"/>
    </source>
</evidence>
<feature type="domain" description="Secretion system C-terminal sorting" evidence="2">
    <location>
        <begin position="324"/>
        <end position="399"/>
    </location>
</feature>
<protein>
    <submittedName>
        <fullName evidence="3">T9SS type A sorting domain-containing protein</fullName>
    </submittedName>
</protein>
<feature type="chain" id="PRO_5031341147" evidence="1">
    <location>
        <begin position="22"/>
        <end position="403"/>
    </location>
</feature>
<dbReference type="InterPro" id="IPR026444">
    <property type="entry name" value="Secre_tail"/>
</dbReference>
<sequence length="403" mass="45126">MKKCYSLILAALLFFVNSTYAQFEEAVINDSDKTVLVTKNTTLHGDPEPIEYFAPDGYTLVIGEGVTLTIQKTDSYKEYVDIYADVKLLSGATLVVEREAYLAIFGSLIIEGTGSTVEVGQGGRKKGSYLIVTDDFVNNTTDGTSTINIFTSGSFYVMGDALGTSDNIDLNIRIGADNEGRSGIFVEGDDLLGIHDYVNDFTESLEYKLAQIKKSQEDLPVELISFDAKLEIDYVDVTWATASEINADFFELQVSSDQRNWETLGMVEAQGNSTELTEYHYKDYTEYSSNVYYRLVQYDFDGASEVFGPISIVFNEQLGFTSNVYPNPTRDFSFIALNNINNNNAIAIYVYNNTGQLVFTDQFYSSDKHMIYPLESMETLPEGVYYISIQNGKEVTKMKLLKE</sequence>
<evidence type="ECO:0000259" key="2">
    <source>
        <dbReference type="Pfam" id="PF18962"/>
    </source>
</evidence>
<dbReference type="RefSeq" id="WP_168884624.1">
    <property type="nucleotide sequence ID" value="NZ_JABAIL010000008.1"/>
</dbReference>
<keyword evidence="4" id="KW-1185">Reference proteome</keyword>
<evidence type="ECO:0000256" key="1">
    <source>
        <dbReference type="SAM" id="SignalP"/>
    </source>
</evidence>
<gene>
    <name evidence="3" type="ORF">HGP29_22140</name>
</gene>
<evidence type="ECO:0000313" key="4">
    <source>
        <dbReference type="Proteomes" id="UP000585050"/>
    </source>
</evidence>
<organism evidence="3 4">
    <name type="scientific">Flammeovirga agarivorans</name>
    <dbReference type="NCBI Taxonomy" id="2726742"/>
    <lineage>
        <taxon>Bacteria</taxon>
        <taxon>Pseudomonadati</taxon>
        <taxon>Bacteroidota</taxon>
        <taxon>Cytophagia</taxon>
        <taxon>Cytophagales</taxon>
        <taxon>Flammeovirgaceae</taxon>
        <taxon>Flammeovirga</taxon>
    </lineage>
</organism>
<dbReference type="NCBIfam" id="TIGR04183">
    <property type="entry name" value="Por_Secre_tail"/>
    <property type="match status" value="1"/>
</dbReference>
<feature type="signal peptide" evidence="1">
    <location>
        <begin position="1"/>
        <end position="21"/>
    </location>
</feature>
<dbReference type="EMBL" id="JABAIL010000008">
    <property type="protein sequence ID" value="NLR93918.1"/>
    <property type="molecule type" value="Genomic_DNA"/>
</dbReference>
<dbReference type="AlphaFoldDB" id="A0A7X8XY90"/>
<accession>A0A7X8XY90</accession>
<proteinExistence type="predicted"/>
<dbReference type="Proteomes" id="UP000585050">
    <property type="component" value="Unassembled WGS sequence"/>
</dbReference>